<dbReference type="Pfam" id="PF00156">
    <property type="entry name" value="Pribosyltran"/>
    <property type="match status" value="1"/>
</dbReference>
<name>A0AAU8ICB9_9BACL</name>
<feature type="region of interest" description="Disordered" evidence="2">
    <location>
        <begin position="176"/>
        <end position="198"/>
    </location>
</feature>
<dbReference type="AlphaFoldDB" id="A0AAU8ICB9"/>
<dbReference type="PANTHER" id="PTHR47505:SF1">
    <property type="entry name" value="DNA UTILIZATION PROTEIN YHGH"/>
    <property type="match status" value="1"/>
</dbReference>
<dbReference type="EMBL" id="CP159510">
    <property type="protein sequence ID" value="XCJ15631.1"/>
    <property type="molecule type" value="Genomic_DNA"/>
</dbReference>
<keyword evidence="4" id="KW-0328">Glycosyltransferase</keyword>
<dbReference type="CDD" id="cd06223">
    <property type="entry name" value="PRTases_typeI"/>
    <property type="match status" value="1"/>
</dbReference>
<sequence length="253" mass="28571">MNGLICLLCGSERREPLTFRTLLSPENPPGFCRSCRDRLLPIPGGHSCRFCGRDLRLVPEGMPSKDQVCADCLLWQSSEESRAFGKNTALFSYNNQMKDIMKRFKFRGDAVLVEGFRQEFRAAYHRISGRRRFFSLKRAPDPPVIVPMPLSPERLKERGYNQAELLARLLPGTPVPALRRPGGQQKQSKLHRHDRLNRENPFKLDQSLAAKLTGRSVLLIDDIYTTGATLHFAAEALREAGPVQIHGLTLIHG</sequence>
<dbReference type="InterPro" id="IPR029057">
    <property type="entry name" value="PRTase-like"/>
</dbReference>
<gene>
    <name evidence="4" type="ORF">ABNN70_07755</name>
</gene>
<dbReference type="InterPro" id="IPR000836">
    <property type="entry name" value="PRTase_dom"/>
</dbReference>
<protein>
    <submittedName>
        <fullName evidence="4">Phosphoribosyltransferase family protein</fullName>
    </submittedName>
</protein>
<dbReference type="SUPFAM" id="SSF53271">
    <property type="entry name" value="PRTase-like"/>
    <property type="match status" value="1"/>
</dbReference>
<dbReference type="PANTHER" id="PTHR47505">
    <property type="entry name" value="DNA UTILIZATION PROTEIN YHGH"/>
    <property type="match status" value="1"/>
</dbReference>
<organism evidence="4">
    <name type="scientific">Sporolactobacillus sp. Y61</name>
    <dbReference type="NCBI Taxonomy" id="3160863"/>
    <lineage>
        <taxon>Bacteria</taxon>
        <taxon>Bacillati</taxon>
        <taxon>Bacillota</taxon>
        <taxon>Bacilli</taxon>
        <taxon>Bacillales</taxon>
        <taxon>Sporolactobacillaceae</taxon>
        <taxon>Sporolactobacillus</taxon>
    </lineage>
</organism>
<dbReference type="InterPro" id="IPR051910">
    <property type="entry name" value="ComF/GntX_DNA_util-trans"/>
</dbReference>
<dbReference type="RefSeq" id="WP_240697252.1">
    <property type="nucleotide sequence ID" value="NZ_CP159510.1"/>
</dbReference>
<evidence type="ECO:0000259" key="3">
    <source>
        <dbReference type="Pfam" id="PF00156"/>
    </source>
</evidence>
<dbReference type="GO" id="GO:0016757">
    <property type="term" value="F:glycosyltransferase activity"/>
    <property type="evidence" value="ECO:0007669"/>
    <property type="project" value="UniProtKB-KW"/>
</dbReference>
<evidence type="ECO:0000256" key="1">
    <source>
        <dbReference type="ARBA" id="ARBA00008007"/>
    </source>
</evidence>
<feature type="domain" description="Phosphoribosyltransferase" evidence="3">
    <location>
        <begin position="195"/>
        <end position="251"/>
    </location>
</feature>
<dbReference type="Gene3D" id="3.40.50.2020">
    <property type="match status" value="1"/>
</dbReference>
<keyword evidence="4" id="KW-0808">Transferase</keyword>
<reference evidence="4" key="1">
    <citation type="submission" date="2024-06" db="EMBL/GenBank/DDBJ databases">
        <authorList>
            <person name="Fan A."/>
            <person name="Zhang F.Y."/>
            <person name="Zhang L."/>
        </authorList>
    </citation>
    <scope>NUCLEOTIDE SEQUENCE</scope>
    <source>
        <strain evidence="4">Y61</strain>
    </source>
</reference>
<proteinExistence type="inferred from homology"/>
<evidence type="ECO:0000313" key="4">
    <source>
        <dbReference type="EMBL" id="XCJ15631.1"/>
    </source>
</evidence>
<accession>A0AAU8ICB9</accession>
<evidence type="ECO:0000256" key="2">
    <source>
        <dbReference type="SAM" id="MobiDB-lite"/>
    </source>
</evidence>
<comment type="similarity">
    <text evidence="1">Belongs to the ComF/GntX family.</text>
</comment>